<dbReference type="Proteomes" id="UP000663848">
    <property type="component" value="Unassembled WGS sequence"/>
</dbReference>
<dbReference type="Proteomes" id="UP000663862">
    <property type="component" value="Unassembled WGS sequence"/>
</dbReference>
<name>A0A821XFB2_9BILA</name>
<feature type="region of interest" description="Disordered" evidence="1">
    <location>
        <begin position="178"/>
        <end position="205"/>
    </location>
</feature>
<dbReference type="Proteomes" id="UP000663851">
    <property type="component" value="Unassembled WGS sequence"/>
</dbReference>
<gene>
    <name evidence="3" type="ORF">FME351_LOCUS26993</name>
    <name evidence="2" type="ORF">GRG538_LOCUS19363</name>
    <name evidence="4" type="ORF">HFQ381_LOCUS32531</name>
    <name evidence="7" type="ORF">QYT958_LOCUS32868</name>
    <name evidence="6" type="ORF">TOA249_LOCUS24662</name>
    <name evidence="5" type="ORF">TSG867_LOCUS32444</name>
</gene>
<dbReference type="EMBL" id="CAJOBQ010007415">
    <property type="protein sequence ID" value="CAF4682359.1"/>
    <property type="molecule type" value="Genomic_DNA"/>
</dbReference>
<dbReference type="Proteomes" id="UP000663872">
    <property type="component" value="Unassembled WGS sequence"/>
</dbReference>
<dbReference type="EMBL" id="CAJNYT010003171">
    <property type="protein sequence ID" value="CAF3532922.1"/>
    <property type="molecule type" value="Genomic_DNA"/>
</dbReference>
<sequence length="311" mass="34601">MKAGVFPLNSKSIDRSRVIKNVTSNKDSSANVLTNNNQTNGSSSVIVVEISDDDSFIDNNYPRMHSTTASSRPGFSSFASSRDAITALDQVLEDTISNNSSHNADDDTDEDKDCVPNQYINSFSIKMSSTKKQTPSDEGSSTNKHRQLPSKNINFDSSDEDNDIMRNLSLEVSQKSVEVVKQPPAENSSRVKQPKSILSRKNNKRKRVGLQVIGFNTSDEEDAQTKQSQQSLKAITDTLQAVFAPSLQQKAIKPTKRTMLKRPSGQIMTEEDVIKQLEEKKKEKISKQSRSTARRSNGAKRRKSETHGTMR</sequence>
<dbReference type="Proteomes" id="UP000663838">
    <property type="component" value="Unassembled WGS sequence"/>
</dbReference>
<feature type="region of interest" description="Disordered" evidence="1">
    <location>
        <begin position="278"/>
        <end position="311"/>
    </location>
</feature>
<protein>
    <submittedName>
        <fullName evidence="7">Uncharacterized protein</fullName>
    </submittedName>
</protein>
<evidence type="ECO:0000313" key="2">
    <source>
        <dbReference type="EMBL" id="CAF3532922.1"/>
    </source>
</evidence>
<comment type="caution">
    <text evidence="7">The sequence shown here is derived from an EMBL/GenBank/DDBJ whole genome shotgun (WGS) entry which is preliminary data.</text>
</comment>
<evidence type="ECO:0000313" key="8">
    <source>
        <dbReference type="Proteomes" id="UP000663848"/>
    </source>
</evidence>
<feature type="region of interest" description="Disordered" evidence="1">
    <location>
        <begin position="96"/>
        <end position="161"/>
    </location>
</feature>
<evidence type="ECO:0000313" key="3">
    <source>
        <dbReference type="EMBL" id="CAF3690055.1"/>
    </source>
</evidence>
<accession>A0A821XFB2</accession>
<dbReference type="EMBL" id="CAJOBS010002548">
    <property type="protein sequence ID" value="CAF4822246.1"/>
    <property type="molecule type" value="Genomic_DNA"/>
</dbReference>
<proteinExistence type="predicted"/>
<evidence type="ECO:0000313" key="5">
    <source>
        <dbReference type="EMBL" id="CAF4682359.1"/>
    </source>
</evidence>
<reference evidence="7" key="1">
    <citation type="submission" date="2021-02" db="EMBL/GenBank/DDBJ databases">
        <authorList>
            <person name="Nowell W R."/>
        </authorList>
    </citation>
    <scope>NUCLEOTIDE SEQUENCE</scope>
</reference>
<dbReference type="AlphaFoldDB" id="A0A821XFB2"/>
<feature type="compositionally biased region" description="Polar residues" evidence="1">
    <location>
        <begin position="118"/>
        <end position="142"/>
    </location>
</feature>
<evidence type="ECO:0000256" key="1">
    <source>
        <dbReference type="SAM" id="MobiDB-lite"/>
    </source>
</evidence>
<evidence type="ECO:0000313" key="6">
    <source>
        <dbReference type="EMBL" id="CAF4822246.1"/>
    </source>
</evidence>
<dbReference type="Proteomes" id="UP000663869">
    <property type="component" value="Unassembled WGS sequence"/>
</dbReference>
<evidence type="ECO:0000313" key="4">
    <source>
        <dbReference type="EMBL" id="CAF4581323.1"/>
    </source>
</evidence>
<dbReference type="EMBL" id="CAJOBO010008137">
    <property type="protein sequence ID" value="CAF4581323.1"/>
    <property type="molecule type" value="Genomic_DNA"/>
</dbReference>
<organism evidence="7 8">
    <name type="scientific">Rotaria socialis</name>
    <dbReference type="NCBI Taxonomy" id="392032"/>
    <lineage>
        <taxon>Eukaryota</taxon>
        <taxon>Metazoa</taxon>
        <taxon>Spiralia</taxon>
        <taxon>Gnathifera</taxon>
        <taxon>Rotifera</taxon>
        <taxon>Eurotatoria</taxon>
        <taxon>Bdelloidea</taxon>
        <taxon>Philodinida</taxon>
        <taxon>Philodinidae</taxon>
        <taxon>Rotaria</taxon>
    </lineage>
</organism>
<evidence type="ECO:0000313" key="7">
    <source>
        <dbReference type="EMBL" id="CAF4942633.1"/>
    </source>
</evidence>
<dbReference type="EMBL" id="CAJNYU010003643">
    <property type="protein sequence ID" value="CAF3690055.1"/>
    <property type="molecule type" value="Genomic_DNA"/>
</dbReference>
<dbReference type="EMBL" id="CAJOBR010021890">
    <property type="protein sequence ID" value="CAF4942633.1"/>
    <property type="molecule type" value="Genomic_DNA"/>
</dbReference>